<dbReference type="Pfam" id="PF00072">
    <property type="entry name" value="Response_reg"/>
    <property type="match status" value="1"/>
</dbReference>
<organism evidence="6 7">
    <name type="scientific">Flavivirga aquatica</name>
    <dbReference type="NCBI Taxonomy" id="1849968"/>
    <lineage>
        <taxon>Bacteria</taxon>
        <taxon>Pseudomonadati</taxon>
        <taxon>Bacteroidota</taxon>
        <taxon>Flavobacteriia</taxon>
        <taxon>Flavobacteriales</taxon>
        <taxon>Flavobacteriaceae</taxon>
        <taxon>Flavivirga</taxon>
    </lineage>
</organism>
<reference evidence="6 7" key="1">
    <citation type="submission" date="2016-05" db="EMBL/GenBank/DDBJ databases">
        <title>Draft Genome Sequence of Algibacter sp. Strain SK-16 Isolated from the Surface Water of Aburatsubo Inlet.</title>
        <authorList>
            <person name="Wong S.-K."/>
            <person name="Yoshizawa S."/>
            <person name="Nakajima Y."/>
            <person name="Ogura Y."/>
            <person name="Tetsuya H."/>
            <person name="Hamasaki K."/>
        </authorList>
    </citation>
    <scope>NUCLEOTIDE SEQUENCE [LARGE SCALE GENOMIC DNA]</scope>
    <source>
        <strain evidence="6 7">SK-16</strain>
    </source>
</reference>
<dbReference type="SMART" id="SM00421">
    <property type="entry name" value="HTH_LUXR"/>
    <property type="match status" value="1"/>
</dbReference>
<dbReference type="OrthoDB" id="9797341at2"/>
<dbReference type="CDD" id="cd06170">
    <property type="entry name" value="LuxR_C_like"/>
    <property type="match status" value="1"/>
</dbReference>
<dbReference type="GO" id="GO:0006355">
    <property type="term" value="P:regulation of DNA-templated transcription"/>
    <property type="evidence" value="ECO:0007669"/>
    <property type="project" value="InterPro"/>
</dbReference>
<evidence type="ECO:0000259" key="5">
    <source>
        <dbReference type="PROSITE" id="PS50110"/>
    </source>
</evidence>
<dbReference type="InterPro" id="IPR016032">
    <property type="entry name" value="Sig_transdc_resp-reg_C-effctor"/>
</dbReference>
<dbReference type="PROSITE" id="PS50110">
    <property type="entry name" value="RESPONSE_REGULATORY"/>
    <property type="match status" value="1"/>
</dbReference>
<dbReference type="SUPFAM" id="SSF46894">
    <property type="entry name" value="C-terminal effector domain of the bipartite response regulators"/>
    <property type="match status" value="1"/>
</dbReference>
<dbReference type="InterPro" id="IPR000792">
    <property type="entry name" value="Tscrpt_reg_LuxR_C"/>
</dbReference>
<dbReference type="InterPro" id="IPR001789">
    <property type="entry name" value="Sig_transdc_resp-reg_receiver"/>
</dbReference>
<protein>
    <recommendedName>
        <fullName evidence="8">DNA-binding response regulator</fullName>
    </recommendedName>
</protein>
<dbReference type="RefSeq" id="WP_069830659.1">
    <property type="nucleotide sequence ID" value="NZ_MDJD01000047.1"/>
</dbReference>
<evidence type="ECO:0000313" key="6">
    <source>
        <dbReference type="EMBL" id="OEK07531.1"/>
    </source>
</evidence>
<keyword evidence="7" id="KW-1185">Reference proteome</keyword>
<dbReference type="GO" id="GO:0003677">
    <property type="term" value="F:DNA binding"/>
    <property type="evidence" value="ECO:0007669"/>
    <property type="project" value="UniProtKB-KW"/>
</dbReference>
<feature type="domain" description="HTH luxR-type" evidence="4">
    <location>
        <begin position="133"/>
        <end position="198"/>
    </location>
</feature>
<dbReference type="Proteomes" id="UP000095713">
    <property type="component" value="Unassembled WGS sequence"/>
</dbReference>
<name>A0A1E5T833_9FLAO</name>
<evidence type="ECO:0000256" key="2">
    <source>
        <dbReference type="ARBA" id="ARBA00023125"/>
    </source>
</evidence>
<dbReference type="PRINTS" id="PR00038">
    <property type="entry name" value="HTHLUXR"/>
</dbReference>
<evidence type="ECO:0000256" key="3">
    <source>
        <dbReference type="PROSITE-ProRule" id="PRU00169"/>
    </source>
</evidence>
<dbReference type="GO" id="GO:0000160">
    <property type="term" value="P:phosphorelay signal transduction system"/>
    <property type="evidence" value="ECO:0007669"/>
    <property type="project" value="InterPro"/>
</dbReference>
<accession>A0A1E5T833</accession>
<dbReference type="Gene3D" id="3.40.50.2300">
    <property type="match status" value="1"/>
</dbReference>
<evidence type="ECO:0000259" key="4">
    <source>
        <dbReference type="PROSITE" id="PS50043"/>
    </source>
</evidence>
<dbReference type="SUPFAM" id="SSF52172">
    <property type="entry name" value="CheY-like"/>
    <property type="match status" value="1"/>
</dbReference>
<dbReference type="AlphaFoldDB" id="A0A1E5T833"/>
<dbReference type="PANTHER" id="PTHR43214">
    <property type="entry name" value="TWO-COMPONENT RESPONSE REGULATOR"/>
    <property type="match status" value="1"/>
</dbReference>
<evidence type="ECO:0000313" key="7">
    <source>
        <dbReference type="Proteomes" id="UP000095713"/>
    </source>
</evidence>
<proteinExistence type="predicted"/>
<dbReference type="PROSITE" id="PS50043">
    <property type="entry name" value="HTH_LUXR_2"/>
    <property type="match status" value="1"/>
</dbReference>
<dbReference type="SMART" id="SM00448">
    <property type="entry name" value="REC"/>
    <property type="match status" value="1"/>
</dbReference>
<keyword evidence="1 3" id="KW-0597">Phosphoprotein</keyword>
<dbReference type="InterPro" id="IPR039420">
    <property type="entry name" value="WalR-like"/>
</dbReference>
<dbReference type="InterPro" id="IPR036388">
    <property type="entry name" value="WH-like_DNA-bd_sf"/>
</dbReference>
<dbReference type="InterPro" id="IPR011006">
    <property type="entry name" value="CheY-like_superfamily"/>
</dbReference>
<evidence type="ECO:0000256" key="1">
    <source>
        <dbReference type="ARBA" id="ARBA00022553"/>
    </source>
</evidence>
<dbReference type="Gene3D" id="1.10.10.10">
    <property type="entry name" value="Winged helix-like DNA-binding domain superfamily/Winged helix DNA-binding domain"/>
    <property type="match status" value="1"/>
</dbReference>
<feature type="modified residue" description="4-aspartylphosphate" evidence="3">
    <location>
        <position position="55"/>
    </location>
</feature>
<dbReference type="PANTHER" id="PTHR43214:SF17">
    <property type="entry name" value="TRANSCRIPTIONAL REGULATORY PROTEIN RCSB"/>
    <property type="match status" value="1"/>
</dbReference>
<dbReference type="InterPro" id="IPR058245">
    <property type="entry name" value="NreC/VraR/RcsB-like_REC"/>
</dbReference>
<dbReference type="Pfam" id="PF00196">
    <property type="entry name" value="GerE"/>
    <property type="match status" value="1"/>
</dbReference>
<evidence type="ECO:0008006" key="8">
    <source>
        <dbReference type="Google" id="ProtNLM"/>
    </source>
</evidence>
<dbReference type="STRING" id="1849968.A8C32_17190"/>
<dbReference type="CDD" id="cd17535">
    <property type="entry name" value="REC_NarL-like"/>
    <property type="match status" value="1"/>
</dbReference>
<gene>
    <name evidence="6" type="ORF">A8C32_17190</name>
</gene>
<dbReference type="EMBL" id="MDJD01000047">
    <property type="protein sequence ID" value="OEK07531.1"/>
    <property type="molecule type" value="Genomic_DNA"/>
</dbReference>
<keyword evidence="2" id="KW-0238">DNA-binding</keyword>
<sequence>MKINLVVVDDHSMFLDGISAVLSKEENINIIGVYNNAKDALNILDTHMPDLLITDISMPEINGLEFVKMVNEKYPDLKILVISMFKQIQTFEGINGYLLKETSSEQLLLAIDRIVIHDEKYFYKDYEKGNNVLNFHNAILSAREKDIVCLMAKELTTDEIAGQLFLSRYTIETHKKNIYLKLQVNNAAGLIKKAVYLGYINE</sequence>
<feature type="domain" description="Response regulatory" evidence="5">
    <location>
        <begin position="4"/>
        <end position="115"/>
    </location>
</feature>
<comment type="caution">
    <text evidence="6">The sequence shown here is derived from an EMBL/GenBank/DDBJ whole genome shotgun (WGS) entry which is preliminary data.</text>
</comment>